<proteinExistence type="predicted"/>
<dbReference type="Proteomes" id="UP000245910">
    <property type="component" value="Chromosome II"/>
</dbReference>
<evidence type="ECO:0000313" key="1">
    <source>
        <dbReference type="EMBL" id="CEI61038.1"/>
    </source>
</evidence>
<protein>
    <submittedName>
        <fullName evidence="1">Uncharacterized protein</fullName>
    </submittedName>
</protein>
<name>A0A2L2SWH0_9HYPO</name>
<sequence length="103" mass="10694">MAGSALNSCICSGVKVETRKDDSGQLGAWITQADNASVAGDGAAACCAAEGKAQGSLGDRKPTFPPLGRRLNLGTGIAKEQKNSDLMDGRFRELEVERPGADR</sequence>
<evidence type="ECO:0000313" key="2">
    <source>
        <dbReference type="Proteomes" id="UP000245910"/>
    </source>
</evidence>
<dbReference type="EMBL" id="LN649230">
    <property type="protein sequence ID" value="CEI61038.1"/>
    <property type="molecule type" value="Genomic_DNA"/>
</dbReference>
<organism evidence="1 2">
    <name type="scientific">Fusarium venenatum</name>
    <dbReference type="NCBI Taxonomy" id="56646"/>
    <lineage>
        <taxon>Eukaryota</taxon>
        <taxon>Fungi</taxon>
        <taxon>Dikarya</taxon>
        <taxon>Ascomycota</taxon>
        <taxon>Pezizomycotina</taxon>
        <taxon>Sordariomycetes</taxon>
        <taxon>Hypocreomycetidae</taxon>
        <taxon>Hypocreales</taxon>
        <taxon>Nectriaceae</taxon>
        <taxon>Fusarium</taxon>
    </lineage>
</organism>
<accession>A0A2L2SWH0</accession>
<dbReference type="AlphaFoldDB" id="A0A2L2SWH0"/>
<reference evidence="2" key="1">
    <citation type="submission" date="2014-10" db="EMBL/GenBank/DDBJ databases">
        <authorList>
            <person name="King R."/>
        </authorList>
    </citation>
    <scope>NUCLEOTIDE SEQUENCE [LARGE SCALE GENOMIC DNA]</scope>
    <source>
        <strain evidence="2">A3/5</strain>
    </source>
</reference>
<keyword evidence="2" id="KW-1185">Reference proteome</keyword>